<keyword evidence="4" id="KW-0274">FAD</keyword>
<dbReference type="EMBL" id="VHLH01000001">
    <property type="protein sequence ID" value="TPW32986.1"/>
    <property type="molecule type" value="Genomic_DNA"/>
</dbReference>
<dbReference type="PANTHER" id="PTHR43706">
    <property type="entry name" value="NADH DEHYDROGENASE"/>
    <property type="match status" value="1"/>
</dbReference>
<evidence type="ECO:0000313" key="13">
    <source>
        <dbReference type="Proteomes" id="UP000320314"/>
    </source>
</evidence>
<dbReference type="Gene3D" id="3.50.50.100">
    <property type="match status" value="1"/>
</dbReference>
<dbReference type="Pfam" id="PF07992">
    <property type="entry name" value="Pyr_redox_2"/>
    <property type="match status" value="1"/>
</dbReference>
<accession>A0A506UI49</accession>
<evidence type="ECO:0000256" key="7">
    <source>
        <dbReference type="ARBA" id="ARBA00023027"/>
    </source>
</evidence>
<evidence type="ECO:0000256" key="9">
    <source>
        <dbReference type="SAM" id="MobiDB-lite"/>
    </source>
</evidence>
<dbReference type="RefSeq" id="WP_141165223.1">
    <property type="nucleotide sequence ID" value="NZ_VHLH01000001.1"/>
</dbReference>
<keyword evidence="7" id="KW-0520">NAD</keyword>
<feature type="domain" description="External alternative NADH-ubiquinone oxidoreductase-like C-terminal" evidence="11">
    <location>
        <begin position="347"/>
        <end position="406"/>
    </location>
</feature>
<dbReference type="InterPro" id="IPR036188">
    <property type="entry name" value="FAD/NAD-bd_sf"/>
</dbReference>
<feature type="region of interest" description="Disordered" evidence="9">
    <location>
        <begin position="415"/>
        <end position="445"/>
    </location>
</feature>
<comment type="catalytic activity">
    <reaction evidence="8">
        <text>a quinone + NADH + H(+) = a quinol + NAD(+)</text>
        <dbReference type="Rhea" id="RHEA:46160"/>
        <dbReference type="ChEBI" id="CHEBI:15378"/>
        <dbReference type="ChEBI" id="CHEBI:24646"/>
        <dbReference type="ChEBI" id="CHEBI:57540"/>
        <dbReference type="ChEBI" id="CHEBI:57945"/>
        <dbReference type="ChEBI" id="CHEBI:132124"/>
        <dbReference type="EC" id="1.6.5.9"/>
    </reaction>
</comment>
<keyword evidence="5" id="KW-0809">Transit peptide</keyword>
<dbReference type="GO" id="GO:0050136">
    <property type="term" value="F:NADH dehydrogenase (quinone) (non-electrogenic) activity"/>
    <property type="evidence" value="ECO:0007669"/>
    <property type="project" value="UniProtKB-EC"/>
</dbReference>
<organism evidence="12 13">
    <name type="scientific">Pararhizobium mangrovi</name>
    <dbReference type="NCBI Taxonomy" id="2590452"/>
    <lineage>
        <taxon>Bacteria</taxon>
        <taxon>Pseudomonadati</taxon>
        <taxon>Pseudomonadota</taxon>
        <taxon>Alphaproteobacteria</taxon>
        <taxon>Hyphomicrobiales</taxon>
        <taxon>Rhizobiaceae</taxon>
        <taxon>Rhizobium/Agrobacterium group</taxon>
        <taxon>Pararhizobium</taxon>
    </lineage>
</organism>
<evidence type="ECO:0000259" key="10">
    <source>
        <dbReference type="Pfam" id="PF07992"/>
    </source>
</evidence>
<evidence type="ECO:0000259" key="11">
    <source>
        <dbReference type="Pfam" id="PF22366"/>
    </source>
</evidence>
<reference evidence="12 13" key="1">
    <citation type="submission" date="2019-06" db="EMBL/GenBank/DDBJ databases">
        <authorList>
            <person name="Li M."/>
        </authorList>
    </citation>
    <scope>NUCLEOTIDE SEQUENCE [LARGE SCALE GENOMIC DNA]</scope>
    <source>
        <strain evidence="12 13">BGMRC6574</strain>
    </source>
</reference>
<evidence type="ECO:0000256" key="2">
    <source>
        <dbReference type="ARBA" id="ARBA00012637"/>
    </source>
</evidence>
<dbReference type="InterPro" id="IPR023753">
    <property type="entry name" value="FAD/NAD-binding_dom"/>
</dbReference>
<evidence type="ECO:0000256" key="5">
    <source>
        <dbReference type="ARBA" id="ARBA00022946"/>
    </source>
</evidence>
<dbReference type="PRINTS" id="PR00368">
    <property type="entry name" value="FADPNR"/>
</dbReference>
<dbReference type="PRINTS" id="PR00411">
    <property type="entry name" value="PNDRDTASEI"/>
</dbReference>
<evidence type="ECO:0000256" key="4">
    <source>
        <dbReference type="ARBA" id="ARBA00022827"/>
    </source>
</evidence>
<evidence type="ECO:0000256" key="8">
    <source>
        <dbReference type="ARBA" id="ARBA00047599"/>
    </source>
</evidence>
<comment type="caution">
    <text evidence="12">The sequence shown here is derived from an EMBL/GenBank/DDBJ whole genome shotgun (WGS) entry which is preliminary data.</text>
</comment>
<evidence type="ECO:0000256" key="3">
    <source>
        <dbReference type="ARBA" id="ARBA00022630"/>
    </source>
</evidence>
<dbReference type="AlphaFoldDB" id="A0A506UI49"/>
<dbReference type="InterPro" id="IPR054585">
    <property type="entry name" value="NDH2-like_C"/>
</dbReference>
<name>A0A506UI49_9HYPH</name>
<comment type="similarity">
    <text evidence="1">Belongs to the NADH dehydrogenase family.</text>
</comment>
<dbReference type="OrthoDB" id="9781621at2"/>
<dbReference type="InterPro" id="IPR045024">
    <property type="entry name" value="NDH-2"/>
</dbReference>
<feature type="domain" description="FAD/NAD(P)-binding" evidence="10">
    <location>
        <begin position="6"/>
        <end position="323"/>
    </location>
</feature>
<feature type="compositionally biased region" description="Basic and acidic residues" evidence="9">
    <location>
        <begin position="423"/>
        <end position="432"/>
    </location>
</feature>
<evidence type="ECO:0000313" key="12">
    <source>
        <dbReference type="EMBL" id="TPW32986.1"/>
    </source>
</evidence>
<gene>
    <name evidence="12" type="ORF">FJU11_01495</name>
</gene>
<sequence>MDERHRVIIVGCGFGGLSAAQRLKDVDAGVTLIDRRNHHLFQPLLYQVAMSVLSTADIAWPIRHLFKDRKNIRTILGEVVGVDTQRREVDLASGATLGYDTLVLATGSTHAYFGHDEWAVHAPGLKTLEDATTIRRRILLAFEQAELDPDPDRRRALLTFTIIGGGPTGVELAGTIAELARETLRGEFSRFSVDEVRVVLVEAAPRILSGFSEKMAGYAERKLESLGVEVWKGQPVSECGPKGVTVGEKMLESRTLVWAAGVEASPAAKWISAPADKAGRVEVEPDLSVPGHPEIFVIGDTASVSMPNGDPVPGLAPAAKQQGTFVGDLLRARLTGGTEPERFVYHHRGSLATVGERDAVVEMGWFKLKGRLAWLLWGVAHIYFLIGTRSRFTVALSWFWTYLFSRRSARLITQRDALSGKPPEGEETRAVDEAPPGAQVSEVTR</sequence>
<dbReference type="SUPFAM" id="SSF51905">
    <property type="entry name" value="FAD/NAD(P)-binding domain"/>
    <property type="match status" value="2"/>
</dbReference>
<dbReference type="Pfam" id="PF22366">
    <property type="entry name" value="NDH2_C"/>
    <property type="match status" value="1"/>
</dbReference>
<dbReference type="Proteomes" id="UP000320314">
    <property type="component" value="Unassembled WGS sequence"/>
</dbReference>
<keyword evidence="6" id="KW-0560">Oxidoreductase</keyword>
<dbReference type="PANTHER" id="PTHR43706:SF47">
    <property type="entry name" value="EXTERNAL NADH-UBIQUINONE OXIDOREDUCTASE 1, MITOCHONDRIAL-RELATED"/>
    <property type="match status" value="1"/>
</dbReference>
<evidence type="ECO:0000256" key="1">
    <source>
        <dbReference type="ARBA" id="ARBA00005272"/>
    </source>
</evidence>
<evidence type="ECO:0000256" key="6">
    <source>
        <dbReference type="ARBA" id="ARBA00023002"/>
    </source>
</evidence>
<dbReference type="EC" id="1.6.5.9" evidence="2"/>
<keyword evidence="3" id="KW-0285">Flavoprotein</keyword>
<keyword evidence="13" id="KW-1185">Reference proteome</keyword>
<proteinExistence type="inferred from homology"/>
<protein>
    <recommendedName>
        <fullName evidence="2">NADH:ubiquinone reductase (non-electrogenic)</fullName>
        <ecNumber evidence="2">1.6.5.9</ecNumber>
    </recommendedName>
</protein>